<gene>
    <name evidence="1" type="ORF">CEXT_305821</name>
</gene>
<keyword evidence="2" id="KW-1185">Reference proteome</keyword>
<organism evidence="1 2">
    <name type="scientific">Caerostris extrusa</name>
    <name type="common">Bark spider</name>
    <name type="synonym">Caerostris bankana</name>
    <dbReference type="NCBI Taxonomy" id="172846"/>
    <lineage>
        <taxon>Eukaryota</taxon>
        <taxon>Metazoa</taxon>
        <taxon>Ecdysozoa</taxon>
        <taxon>Arthropoda</taxon>
        <taxon>Chelicerata</taxon>
        <taxon>Arachnida</taxon>
        <taxon>Araneae</taxon>
        <taxon>Araneomorphae</taxon>
        <taxon>Entelegynae</taxon>
        <taxon>Araneoidea</taxon>
        <taxon>Araneidae</taxon>
        <taxon>Caerostris</taxon>
    </lineage>
</organism>
<protein>
    <submittedName>
        <fullName evidence="1">Uncharacterized protein</fullName>
    </submittedName>
</protein>
<reference evidence="1 2" key="1">
    <citation type="submission" date="2021-06" db="EMBL/GenBank/DDBJ databases">
        <title>Caerostris extrusa draft genome.</title>
        <authorList>
            <person name="Kono N."/>
            <person name="Arakawa K."/>
        </authorList>
    </citation>
    <scope>NUCLEOTIDE SEQUENCE [LARGE SCALE GENOMIC DNA]</scope>
</reference>
<name>A0AAV4Y0L3_CAEEX</name>
<dbReference type="Proteomes" id="UP001054945">
    <property type="component" value="Unassembled WGS sequence"/>
</dbReference>
<accession>A0AAV4Y0L3</accession>
<dbReference type="EMBL" id="BPLR01001112">
    <property type="protein sequence ID" value="GIZ00059.1"/>
    <property type="molecule type" value="Genomic_DNA"/>
</dbReference>
<dbReference type="AlphaFoldDB" id="A0AAV4Y0L3"/>
<evidence type="ECO:0000313" key="2">
    <source>
        <dbReference type="Proteomes" id="UP001054945"/>
    </source>
</evidence>
<evidence type="ECO:0000313" key="1">
    <source>
        <dbReference type="EMBL" id="GIZ00059.1"/>
    </source>
</evidence>
<proteinExistence type="predicted"/>
<sequence>MPPQFGINIPRIVLSPQGEVTTGDRDSPHLFSISNRISDIQMYYIHLGMDTRAYKATFKVSNPNVISSEACLPSG</sequence>
<comment type="caution">
    <text evidence="1">The sequence shown here is derived from an EMBL/GenBank/DDBJ whole genome shotgun (WGS) entry which is preliminary data.</text>
</comment>